<dbReference type="EMBL" id="JAKROA010000011">
    <property type="protein sequence ID" value="KAL5104742.1"/>
    <property type="molecule type" value="Genomic_DNA"/>
</dbReference>
<name>A0ABR4Q531_9CEST</name>
<accession>A0ABR4Q531</accession>
<proteinExistence type="predicted"/>
<sequence>MVGSSRFYHDAARLLCVVSSRTTSLKNAFYDQQGPNNKAIYALVAKSLGLQSVIVNTLAELDVLEDHCSHITCSTSSACIACLLTVISFDLCCPQNIVHLTGLPLIFAD</sequence>
<dbReference type="Proteomes" id="UP001651158">
    <property type="component" value="Unassembled WGS sequence"/>
</dbReference>
<organism evidence="1 2">
    <name type="scientific">Taenia crassiceps</name>
    <dbReference type="NCBI Taxonomy" id="6207"/>
    <lineage>
        <taxon>Eukaryota</taxon>
        <taxon>Metazoa</taxon>
        <taxon>Spiralia</taxon>
        <taxon>Lophotrochozoa</taxon>
        <taxon>Platyhelminthes</taxon>
        <taxon>Cestoda</taxon>
        <taxon>Eucestoda</taxon>
        <taxon>Cyclophyllidea</taxon>
        <taxon>Taeniidae</taxon>
        <taxon>Taenia</taxon>
    </lineage>
</organism>
<reference evidence="1 2" key="1">
    <citation type="journal article" date="2022" name="Front. Cell. Infect. Microbiol.">
        <title>The Genomes of Two Strains of Taenia crassiceps the Animal Model for the Study of Human Cysticercosis.</title>
        <authorList>
            <person name="Bobes R.J."/>
            <person name="Estrada K."/>
            <person name="Rios-Valencia D.G."/>
            <person name="Calderon-Gallegos A."/>
            <person name="de la Torre P."/>
            <person name="Carrero J.C."/>
            <person name="Sanchez-Flores A."/>
            <person name="Laclette J.P."/>
        </authorList>
    </citation>
    <scope>NUCLEOTIDE SEQUENCE [LARGE SCALE GENOMIC DNA]</scope>
    <source>
        <strain evidence="1">WFUcys</strain>
    </source>
</reference>
<evidence type="ECO:0000313" key="1">
    <source>
        <dbReference type="EMBL" id="KAL5104742.1"/>
    </source>
</evidence>
<gene>
    <name evidence="1" type="ORF">TcWFU_008024</name>
</gene>
<evidence type="ECO:0000313" key="2">
    <source>
        <dbReference type="Proteomes" id="UP001651158"/>
    </source>
</evidence>
<keyword evidence="2" id="KW-1185">Reference proteome</keyword>
<comment type="caution">
    <text evidence="1">The sequence shown here is derived from an EMBL/GenBank/DDBJ whole genome shotgun (WGS) entry which is preliminary data.</text>
</comment>
<protein>
    <submittedName>
        <fullName evidence="1">Uncharacterized protein</fullName>
    </submittedName>
</protein>